<reference evidence="5 6" key="1">
    <citation type="submission" date="2021-07" db="EMBL/GenBank/DDBJ databases">
        <title>A novel Jannaschia species isolated from marine dinoflagellate Ceratoperidinium margalefii.</title>
        <authorList>
            <person name="Jiang Y."/>
            <person name="Li Z."/>
        </authorList>
    </citation>
    <scope>NUCLEOTIDE SEQUENCE [LARGE SCALE GENOMIC DNA]</scope>
    <source>
        <strain evidence="5 6">J12C1-MA-4</strain>
    </source>
</reference>
<gene>
    <name evidence="5" type="ORF">KYE46_16495</name>
</gene>
<dbReference type="PANTHER" id="PTHR44846:SF16">
    <property type="entry name" value="TRANSCRIPTIONAL REGULATOR PHNF-RELATED"/>
    <property type="match status" value="1"/>
</dbReference>
<dbReference type="SMART" id="SM00866">
    <property type="entry name" value="UTRA"/>
    <property type="match status" value="1"/>
</dbReference>
<dbReference type="KEGG" id="gce:KYE46_16495"/>
<evidence type="ECO:0000256" key="3">
    <source>
        <dbReference type="ARBA" id="ARBA00023163"/>
    </source>
</evidence>
<dbReference type="PROSITE" id="PS50949">
    <property type="entry name" value="HTH_GNTR"/>
    <property type="match status" value="1"/>
</dbReference>
<dbReference type="GO" id="GO:0003700">
    <property type="term" value="F:DNA-binding transcription factor activity"/>
    <property type="evidence" value="ECO:0007669"/>
    <property type="project" value="InterPro"/>
</dbReference>
<dbReference type="PANTHER" id="PTHR44846">
    <property type="entry name" value="MANNOSYL-D-GLYCERATE TRANSPORT/METABOLISM SYSTEM REPRESSOR MNGR-RELATED"/>
    <property type="match status" value="1"/>
</dbReference>
<organism evidence="5 6">
    <name type="scientific">Gymnodinialimonas ceratoperidinii</name>
    <dbReference type="NCBI Taxonomy" id="2856823"/>
    <lineage>
        <taxon>Bacteria</taxon>
        <taxon>Pseudomonadati</taxon>
        <taxon>Pseudomonadota</taxon>
        <taxon>Alphaproteobacteria</taxon>
        <taxon>Rhodobacterales</taxon>
        <taxon>Paracoccaceae</taxon>
        <taxon>Gymnodinialimonas</taxon>
    </lineage>
</organism>
<dbReference type="CDD" id="cd07377">
    <property type="entry name" value="WHTH_GntR"/>
    <property type="match status" value="1"/>
</dbReference>
<keyword evidence="1" id="KW-0805">Transcription regulation</keyword>
<sequence length="233" mass="25609">MSTPSFRNWQSVQDEALRRIHAREWAPGELIPNEADLAEEFGCARSTVNRALRSLAESGILDRRRKAGTRVAAQPAARATLTIPVMRHEIEERGETYGYQLAYRATQVPPITTSAAMATGSRVPLLHVRALHLASGTPYALEDRWINTEVVPAALEEDFEAISANEWLLHHAPYTHGEIAFSAVSASDDMAEALLCPEGAALFTIDRVTWDGAASVTKVRLLFAPGYQMRTGL</sequence>
<feature type="domain" description="HTH gntR-type" evidence="4">
    <location>
        <begin position="6"/>
        <end position="74"/>
    </location>
</feature>
<dbReference type="Pfam" id="PF07702">
    <property type="entry name" value="UTRA"/>
    <property type="match status" value="1"/>
</dbReference>
<dbReference type="EMBL" id="CP079194">
    <property type="protein sequence ID" value="QXT39499.1"/>
    <property type="molecule type" value="Genomic_DNA"/>
</dbReference>
<dbReference type="Pfam" id="PF00392">
    <property type="entry name" value="GntR"/>
    <property type="match status" value="1"/>
</dbReference>
<evidence type="ECO:0000256" key="1">
    <source>
        <dbReference type="ARBA" id="ARBA00023015"/>
    </source>
</evidence>
<evidence type="ECO:0000313" key="5">
    <source>
        <dbReference type="EMBL" id="QXT39499.1"/>
    </source>
</evidence>
<name>A0A8F6TWK9_9RHOB</name>
<dbReference type="InterPro" id="IPR000524">
    <property type="entry name" value="Tscrpt_reg_HTH_GntR"/>
</dbReference>
<dbReference type="Proteomes" id="UP000825009">
    <property type="component" value="Chromosome"/>
</dbReference>
<dbReference type="RefSeq" id="WP_219002190.1">
    <property type="nucleotide sequence ID" value="NZ_CP079194.1"/>
</dbReference>
<evidence type="ECO:0000256" key="2">
    <source>
        <dbReference type="ARBA" id="ARBA00023125"/>
    </source>
</evidence>
<keyword evidence="6" id="KW-1185">Reference proteome</keyword>
<proteinExistence type="predicted"/>
<protein>
    <submittedName>
        <fullName evidence="5">GntR family transcriptional regulator</fullName>
    </submittedName>
</protein>
<dbReference type="InterPro" id="IPR011663">
    <property type="entry name" value="UTRA"/>
</dbReference>
<dbReference type="InterPro" id="IPR050679">
    <property type="entry name" value="Bact_HTH_transcr_reg"/>
</dbReference>
<accession>A0A8F6TWK9</accession>
<dbReference type="AlphaFoldDB" id="A0A8F6TWK9"/>
<evidence type="ECO:0000313" key="6">
    <source>
        <dbReference type="Proteomes" id="UP000825009"/>
    </source>
</evidence>
<keyword evidence="2" id="KW-0238">DNA-binding</keyword>
<evidence type="ECO:0000259" key="4">
    <source>
        <dbReference type="PROSITE" id="PS50949"/>
    </source>
</evidence>
<keyword evidence="3" id="KW-0804">Transcription</keyword>
<dbReference type="SMART" id="SM00345">
    <property type="entry name" value="HTH_GNTR"/>
    <property type="match status" value="1"/>
</dbReference>
<dbReference type="GO" id="GO:0003677">
    <property type="term" value="F:DNA binding"/>
    <property type="evidence" value="ECO:0007669"/>
    <property type="project" value="UniProtKB-KW"/>
</dbReference>